<dbReference type="GO" id="GO:0004488">
    <property type="term" value="F:methylenetetrahydrofolate dehydrogenase (NADP+) activity"/>
    <property type="evidence" value="ECO:0007669"/>
    <property type="project" value="UniProtKB-UniRule"/>
</dbReference>
<dbReference type="AlphaFoldDB" id="A0A1G2M9N0"/>
<protein>
    <recommendedName>
        <fullName evidence="11">Bifunctional protein FolD</fullName>
    </recommendedName>
    <domain>
        <recommendedName>
            <fullName evidence="11">Methylenetetrahydrofolate dehydrogenase</fullName>
            <ecNumber evidence="11">1.5.1.5</ecNumber>
        </recommendedName>
    </domain>
    <domain>
        <recommendedName>
            <fullName evidence="11">Methenyltetrahydrofolate cyclohydrolase</fullName>
            <ecNumber evidence="11">3.5.4.9</ecNumber>
        </recommendedName>
    </domain>
</protein>
<dbReference type="GO" id="GO:0009086">
    <property type="term" value="P:methionine biosynthetic process"/>
    <property type="evidence" value="ECO:0007669"/>
    <property type="project" value="UniProtKB-KW"/>
</dbReference>
<feature type="domain" description="Tetrahydrofolate dehydrogenase/cyclohydrolase catalytic" evidence="12">
    <location>
        <begin position="3"/>
        <end position="114"/>
    </location>
</feature>
<dbReference type="FunFam" id="3.40.50.10860:FF:000005">
    <property type="entry name" value="C-1-tetrahydrofolate synthase, cytoplasmic, putative"/>
    <property type="match status" value="1"/>
</dbReference>
<dbReference type="PRINTS" id="PR00085">
    <property type="entry name" value="THFDHDRGNASE"/>
</dbReference>
<evidence type="ECO:0000256" key="1">
    <source>
        <dbReference type="ARBA" id="ARBA00004777"/>
    </source>
</evidence>
<dbReference type="UniPathway" id="UPA00193"/>
<dbReference type="PROSITE" id="PS00767">
    <property type="entry name" value="THF_DHG_CYH_2"/>
    <property type="match status" value="1"/>
</dbReference>
<dbReference type="InterPro" id="IPR036291">
    <property type="entry name" value="NAD(P)-bd_dom_sf"/>
</dbReference>
<evidence type="ECO:0000256" key="7">
    <source>
        <dbReference type="ARBA" id="ARBA00023002"/>
    </source>
</evidence>
<dbReference type="EC" id="1.5.1.5" evidence="11"/>
<dbReference type="GO" id="GO:0004477">
    <property type="term" value="F:methenyltetrahydrofolate cyclohydrolase activity"/>
    <property type="evidence" value="ECO:0007669"/>
    <property type="project" value="UniProtKB-UniRule"/>
</dbReference>
<keyword evidence="3 11" id="KW-0554">One-carbon metabolism</keyword>
<dbReference type="InterPro" id="IPR020631">
    <property type="entry name" value="THF_DH/CycHdrlase_NAD-bd_dom"/>
</dbReference>
<evidence type="ECO:0000259" key="13">
    <source>
        <dbReference type="Pfam" id="PF02882"/>
    </source>
</evidence>
<dbReference type="GO" id="GO:0006164">
    <property type="term" value="P:purine nucleotide biosynthetic process"/>
    <property type="evidence" value="ECO:0007669"/>
    <property type="project" value="UniProtKB-KW"/>
</dbReference>
<dbReference type="InterPro" id="IPR046346">
    <property type="entry name" value="Aminoacid_DH-like_N_sf"/>
</dbReference>
<dbReference type="InterPro" id="IPR000672">
    <property type="entry name" value="THF_DH/CycHdrlase"/>
</dbReference>
<dbReference type="InterPro" id="IPR020630">
    <property type="entry name" value="THF_DH/CycHdrlase_cat_dom"/>
</dbReference>
<dbReference type="PANTHER" id="PTHR48099:SF5">
    <property type="entry name" value="C-1-TETRAHYDROFOLATE SYNTHASE, CYTOPLASMIC"/>
    <property type="match status" value="1"/>
</dbReference>
<comment type="caution">
    <text evidence="11">Lacks conserved residue(s) required for the propagation of feature annotation.</text>
</comment>
<dbReference type="GO" id="GO:0000105">
    <property type="term" value="P:L-histidine biosynthetic process"/>
    <property type="evidence" value="ECO:0007669"/>
    <property type="project" value="UniProtKB-KW"/>
</dbReference>
<comment type="pathway">
    <text evidence="1 11">One-carbon metabolism; tetrahydrofolate interconversion.</text>
</comment>
<evidence type="ECO:0000256" key="3">
    <source>
        <dbReference type="ARBA" id="ARBA00022563"/>
    </source>
</evidence>
<dbReference type="Pfam" id="PF00763">
    <property type="entry name" value="THF_DHG_CYH"/>
    <property type="match status" value="1"/>
</dbReference>
<feature type="binding site" evidence="11">
    <location>
        <begin position="150"/>
        <end position="152"/>
    </location>
    <ligand>
        <name>NADP(+)</name>
        <dbReference type="ChEBI" id="CHEBI:58349"/>
    </ligand>
</feature>
<dbReference type="SUPFAM" id="SSF53223">
    <property type="entry name" value="Aminoacid dehydrogenase-like, N-terminal domain"/>
    <property type="match status" value="1"/>
</dbReference>
<evidence type="ECO:0000313" key="15">
    <source>
        <dbReference type="Proteomes" id="UP000178121"/>
    </source>
</evidence>
<keyword evidence="10 11" id="KW-0511">Multifunctional enzyme</keyword>
<accession>A0A1G2M9N0</accession>
<dbReference type="PANTHER" id="PTHR48099">
    <property type="entry name" value="C-1-TETRAHYDROFOLATE SYNTHASE, CYTOPLASMIC-RELATED"/>
    <property type="match status" value="1"/>
</dbReference>
<keyword evidence="6 11" id="KW-0521">NADP</keyword>
<evidence type="ECO:0000256" key="4">
    <source>
        <dbReference type="ARBA" id="ARBA00022755"/>
    </source>
</evidence>
<comment type="catalytic activity">
    <reaction evidence="11">
        <text>(6R)-5,10-methylene-5,6,7,8-tetrahydrofolate + NADP(+) = (6R)-5,10-methenyltetrahydrofolate + NADPH</text>
        <dbReference type="Rhea" id="RHEA:22812"/>
        <dbReference type="ChEBI" id="CHEBI:15636"/>
        <dbReference type="ChEBI" id="CHEBI:57455"/>
        <dbReference type="ChEBI" id="CHEBI:57783"/>
        <dbReference type="ChEBI" id="CHEBI:58349"/>
        <dbReference type="EC" id="1.5.1.5"/>
    </reaction>
</comment>
<evidence type="ECO:0000256" key="9">
    <source>
        <dbReference type="ARBA" id="ARBA00023167"/>
    </source>
</evidence>
<gene>
    <name evidence="11" type="primary">folD</name>
    <name evidence="14" type="ORF">A2849_00805</name>
</gene>
<proteinExistence type="inferred from homology"/>
<keyword evidence="7 11" id="KW-0560">Oxidoreductase</keyword>
<dbReference type="HAMAP" id="MF_01576">
    <property type="entry name" value="THF_DHG_CYH"/>
    <property type="match status" value="1"/>
</dbReference>
<comment type="catalytic activity">
    <reaction evidence="11">
        <text>(6R)-5,10-methenyltetrahydrofolate + H2O = (6R)-10-formyltetrahydrofolate + H(+)</text>
        <dbReference type="Rhea" id="RHEA:23700"/>
        <dbReference type="ChEBI" id="CHEBI:15377"/>
        <dbReference type="ChEBI" id="CHEBI:15378"/>
        <dbReference type="ChEBI" id="CHEBI:57455"/>
        <dbReference type="ChEBI" id="CHEBI:195366"/>
        <dbReference type="EC" id="3.5.4.9"/>
    </reaction>
</comment>
<dbReference type="Pfam" id="PF02882">
    <property type="entry name" value="THF_DHG_CYH_C"/>
    <property type="match status" value="1"/>
</dbReference>
<evidence type="ECO:0000256" key="6">
    <source>
        <dbReference type="ARBA" id="ARBA00022857"/>
    </source>
</evidence>
<evidence type="ECO:0000256" key="10">
    <source>
        <dbReference type="ARBA" id="ARBA00023268"/>
    </source>
</evidence>
<sequence>MILDGAKAQAAIQAALKSRIAGMMQKPTLAIIQVGRREESNAYIARKKKFGESIGASVLHEQFEENVSTEVLLSKIARLNADASVHGIIVQLPLPPALDKTRIQNAILPRKDVDGLGEASAHIPATARGIAELLAFYGILVRGKKVAVLGRSALVGAPTAELLQKRGAKVTVCHRDTPNTKEITRASDVIVVAIGNPHLIDASYFRDDRTQVVVDVGVTAVRKEGFVRLEEEIGKVMLKGDVAFESVKDKVSAISPVPGGVGPMTVAALFENLLDSIE</sequence>
<organism evidence="14 15">
    <name type="scientific">Candidatus Taylorbacteria bacterium RIFCSPHIGHO2_01_FULL_51_15</name>
    <dbReference type="NCBI Taxonomy" id="1802304"/>
    <lineage>
        <taxon>Bacteria</taxon>
        <taxon>Candidatus Tayloriibacteriota</taxon>
    </lineage>
</organism>
<reference evidence="14 15" key="1">
    <citation type="journal article" date="2016" name="Nat. Commun.">
        <title>Thousands of microbial genomes shed light on interconnected biogeochemical processes in an aquifer system.</title>
        <authorList>
            <person name="Anantharaman K."/>
            <person name="Brown C.T."/>
            <person name="Hug L.A."/>
            <person name="Sharon I."/>
            <person name="Castelle C.J."/>
            <person name="Probst A.J."/>
            <person name="Thomas B.C."/>
            <person name="Singh A."/>
            <person name="Wilkins M.J."/>
            <person name="Karaoz U."/>
            <person name="Brodie E.L."/>
            <person name="Williams K.H."/>
            <person name="Hubbard S.S."/>
            <person name="Banfield J.F."/>
        </authorList>
    </citation>
    <scope>NUCLEOTIDE SEQUENCE [LARGE SCALE GENOMIC DNA]</scope>
</reference>
<feature type="binding site" evidence="11">
    <location>
        <position position="218"/>
    </location>
    <ligand>
        <name>NADP(+)</name>
        <dbReference type="ChEBI" id="CHEBI:58349"/>
    </ligand>
</feature>
<name>A0A1G2M9N0_9BACT</name>
<comment type="function">
    <text evidence="11">Catalyzes the oxidation of 5,10-methylenetetrahydrofolate to 5,10-methenyltetrahydrofolate and then the hydrolysis of 5,10-methenyltetrahydrofolate to 10-formyltetrahydrofolate.</text>
</comment>
<evidence type="ECO:0000256" key="8">
    <source>
        <dbReference type="ARBA" id="ARBA00023102"/>
    </source>
</evidence>
<keyword evidence="4 11" id="KW-0658">Purine biosynthesis</keyword>
<dbReference type="SUPFAM" id="SSF51735">
    <property type="entry name" value="NAD(P)-binding Rossmann-fold domains"/>
    <property type="match status" value="1"/>
</dbReference>
<dbReference type="GO" id="GO:0035999">
    <property type="term" value="P:tetrahydrofolate interconversion"/>
    <property type="evidence" value="ECO:0007669"/>
    <property type="project" value="UniProtKB-UniRule"/>
</dbReference>
<evidence type="ECO:0000313" key="14">
    <source>
        <dbReference type="EMBL" id="OHA20533.1"/>
    </source>
</evidence>
<evidence type="ECO:0000256" key="11">
    <source>
        <dbReference type="HAMAP-Rule" id="MF_01576"/>
    </source>
</evidence>
<dbReference type="GO" id="GO:0005829">
    <property type="term" value="C:cytosol"/>
    <property type="evidence" value="ECO:0007669"/>
    <property type="project" value="TreeGrafter"/>
</dbReference>
<dbReference type="EMBL" id="MHRI01000029">
    <property type="protein sequence ID" value="OHA20533.1"/>
    <property type="molecule type" value="Genomic_DNA"/>
</dbReference>
<dbReference type="InterPro" id="IPR020867">
    <property type="entry name" value="THF_DH/CycHdrlase_CS"/>
</dbReference>
<dbReference type="Gene3D" id="3.40.50.720">
    <property type="entry name" value="NAD(P)-binding Rossmann-like Domain"/>
    <property type="match status" value="1"/>
</dbReference>
<keyword evidence="9 11" id="KW-0486">Methionine biosynthesis</keyword>
<evidence type="ECO:0000256" key="5">
    <source>
        <dbReference type="ARBA" id="ARBA00022801"/>
    </source>
</evidence>
<dbReference type="EC" id="3.5.4.9" evidence="11"/>
<dbReference type="Gene3D" id="3.40.50.10860">
    <property type="entry name" value="Leucine Dehydrogenase, chain A, domain 1"/>
    <property type="match status" value="1"/>
</dbReference>
<dbReference type="CDD" id="cd01080">
    <property type="entry name" value="NAD_bind_m-THF_DH_Cyclohyd"/>
    <property type="match status" value="1"/>
</dbReference>
<keyword evidence="8 11" id="KW-0368">Histidine biosynthesis</keyword>
<comment type="similarity">
    <text evidence="11">Belongs to the tetrahydrofolate dehydrogenase/cyclohydrolase family.</text>
</comment>
<evidence type="ECO:0000256" key="2">
    <source>
        <dbReference type="ARBA" id="ARBA00011738"/>
    </source>
</evidence>
<keyword evidence="11" id="KW-0028">Amino-acid biosynthesis</keyword>
<comment type="caution">
    <text evidence="14">The sequence shown here is derived from an EMBL/GenBank/DDBJ whole genome shotgun (WGS) entry which is preliminary data.</text>
</comment>
<feature type="domain" description="Tetrahydrofolate dehydrogenase/cyclohydrolase NAD(P)-binding" evidence="13">
    <location>
        <begin position="124"/>
        <end position="277"/>
    </location>
</feature>
<keyword evidence="5 11" id="KW-0378">Hydrolase</keyword>
<comment type="subunit">
    <text evidence="2 11">Homodimer.</text>
</comment>
<evidence type="ECO:0000259" key="12">
    <source>
        <dbReference type="Pfam" id="PF00763"/>
    </source>
</evidence>
<dbReference type="Proteomes" id="UP000178121">
    <property type="component" value="Unassembled WGS sequence"/>
</dbReference>